<dbReference type="SUPFAM" id="SSF46626">
    <property type="entry name" value="Cytochrome c"/>
    <property type="match status" value="2"/>
</dbReference>
<feature type="chain" id="PRO_5045395301" evidence="5">
    <location>
        <begin position="27"/>
        <end position="295"/>
    </location>
</feature>
<reference evidence="7" key="1">
    <citation type="journal article" date="2014" name="Int. J. Syst. Evol. Microbiol.">
        <title>Complete genome of a new Firmicutes species belonging to the dominant human colonic microbiota ('Ruminococcus bicirculans') reveals two chromosomes and a selective capacity to utilize plant glucans.</title>
        <authorList>
            <consortium name="NISC Comparative Sequencing Program"/>
            <person name="Wegmann U."/>
            <person name="Louis P."/>
            <person name="Goesmann A."/>
            <person name="Henrissat B."/>
            <person name="Duncan S.H."/>
            <person name="Flint H.J."/>
        </authorList>
    </citation>
    <scope>NUCLEOTIDE SEQUENCE</scope>
    <source>
        <strain evidence="7">NBRC 109915</strain>
    </source>
</reference>
<evidence type="ECO:0000313" key="8">
    <source>
        <dbReference type="Proteomes" id="UP001161388"/>
    </source>
</evidence>
<sequence length="295" mass="31340">MRRILQGTAVLALIAAVGAWFLSAPAPLTPDFATGHQPDVGQGEKIFIAAGCASCHAAPDATEAQKQILAGGHAFASDFGTFYAPNISAGPNGIGAWTLPEFARAVTAGVSPTGQHYYPAFPYAAYQHMAETDVADLFAYMQNLPVSDTPDKPHDVGFPFNIRRALGLWKVLFVNKDFVLTQVQTPEIERGRYLVEGLAHCGECHTPRNILGGLDRGAWLSGAPNPSGKGRIPNITPGALTWSEADLIYYFESGLTPDYDSAGGSMTAVIDKLAQLPESDRAAIVAYLKAVPALP</sequence>
<protein>
    <submittedName>
        <fullName evidence="7">Diheme cytochrome c-type</fullName>
    </submittedName>
</protein>
<evidence type="ECO:0000256" key="1">
    <source>
        <dbReference type="ARBA" id="ARBA00022617"/>
    </source>
</evidence>
<organism evidence="7 8">
    <name type="scientific">Sulfitobacter pacificus</name>
    <dbReference type="NCBI Taxonomy" id="1499314"/>
    <lineage>
        <taxon>Bacteria</taxon>
        <taxon>Pseudomonadati</taxon>
        <taxon>Pseudomonadota</taxon>
        <taxon>Alphaproteobacteria</taxon>
        <taxon>Rhodobacterales</taxon>
        <taxon>Roseobacteraceae</taxon>
        <taxon>Sulfitobacter</taxon>
    </lineage>
</organism>
<feature type="domain" description="Cytochrome c" evidence="6">
    <location>
        <begin position="38"/>
        <end position="145"/>
    </location>
</feature>
<dbReference type="Gene3D" id="1.10.760.10">
    <property type="entry name" value="Cytochrome c-like domain"/>
    <property type="match status" value="2"/>
</dbReference>
<keyword evidence="2 4" id="KW-0479">Metal-binding</keyword>
<reference evidence="7" key="2">
    <citation type="submission" date="2023-01" db="EMBL/GenBank/DDBJ databases">
        <title>Draft genome sequence of Sulfitobacter pacificus strain NBRC 109915.</title>
        <authorList>
            <person name="Sun Q."/>
            <person name="Mori K."/>
        </authorList>
    </citation>
    <scope>NUCLEOTIDE SEQUENCE</scope>
    <source>
        <strain evidence="7">NBRC 109915</strain>
    </source>
</reference>
<dbReference type="PANTHER" id="PTHR35008:SF8">
    <property type="entry name" value="ALCOHOL DEHYDROGENASE CYTOCHROME C SUBUNIT"/>
    <property type="match status" value="1"/>
</dbReference>
<dbReference type="PROSITE" id="PS51007">
    <property type="entry name" value="CYTC"/>
    <property type="match status" value="2"/>
</dbReference>
<feature type="domain" description="Cytochrome c" evidence="6">
    <location>
        <begin position="186"/>
        <end position="292"/>
    </location>
</feature>
<proteinExistence type="predicted"/>
<dbReference type="Pfam" id="PF00034">
    <property type="entry name" value="Cytochrom_C"/>
    <property type="match status" value="1"/>
</dbReference>
<dbReference type="Proteomes" id="UP001161388">
    <property type="component" value="Unassembled WGS sequence"/>
</dbReference>
<evidence type="ECO:0000256" key="3">
    <source>
        <dbReference type="ARBA" id="ARBA00023004"/>
    </source>
</evidence>
<accession>A0ABQ5VHI3</accession>
<evidence type="ECO:0000313" key="7">
    <source>
        <dbReference type="EMBL" id="GLQ26535.1"/>
    </source>
</evidence>
<evidence type="ECO:0000259" key="6">
    <source>
        <dbReference type="PROSITE" id="PS51007"/>
    </source>
</evidence>
<comment type="caution">
    <text evidence="7">The sequence shown here is derived from an EMBL/GenBank/DDBJ whole genome shotgun (WGS) entry which is preliminary data.</text>
</comment>
<evidence type="ECO:0000256" key="4">
    <source>
        <dbReference type="PROSITE-ProRule" id="PRU00433"/>
    </source>
</evidence>
<dbReference type="RefSeq" id="WP_284371837.1">
    <property type="nucleotide sequence ID" value="NZ_BAABWP010000001.1"/>
</dbReference>
<keyword evidence="5" id="KW-0732">Signal</keyword>
<evidence type="ECO:0000256" key="5">
    <source>
        <dbReference type="SAM" id="SignalP"/>
    </source>
</evidence>
<dbReference type="InterPro" id="IPR051459">
    <property type="entry name" value="Cytochrome_c-type_DH"/>
</dbReference>
<keyword evidence="1 4" id="KW-0349">Heme</keyword>
<dbReference type="PANTHER" id="PTHR35008">
    <property type="entry name" value="BLL4482 PROTEIN-RELATED"/>
    <property type="match status" value="1"/>
</dbReference>
<feature type="signal peptide" evidence="5">
    <location>
        <begin position="1"/>
        <end position="26"/>
    </location>
</feature>
<gene>
    <name evidence="7" type="primary">cycG</name>
    <name evidence="7" type="ORF">GCM10007927_13380</name>
</gene>
<name>A0ABQ5VHI3_9RHOB</name>
<evidence type="ECO:0000256" key="2">
    <source>
        <dbReference type="ARBA" id="ARBA00022723"/>
    </source>
</evidence>
<dbReference type="EMBL" id="BSNL01000001">
    <property type="protein sequence ID" value="GLQ26535.1"/>
    <property type="molecule type" value="Genomic_DNA"/>
</dbReference>
<dbReference type="InterPro" id="IPR036909">
    <property type="entry name" value="Cyt_c-like_dom_sf"/>
</dbReference>
<dbReference type="InterPro" id="IPR009056">
    <property type="entry name" value="Cyt_c-like_dom"/>
</dbReference>
<keyword evidence="3 4" id="KW-0408">Iron</keyword>
<keyword evidence="8" id="KW-1185">Reference proteome</keyword>